<name>A0A2V2N5Y0_9EURY</name>
<dbReference type="AlphaFoldDB" id="A0A2V2N5Y0"/>
<dbReference type="RefSeq" id="WP_109940001.1">
    <property type="nucleotide sequence ID" value="NZ_CP176366.1"/>
</dbReference>
<evidence type="ECO:0000313" key="4">
    <source>
        <dbReference type="Proteomes" id="UP000245934"/>
    </source>
</evidence>
<gene>
    <name evidence="3" type="ORF">DLD82_04970</name>
</gene>
<dbReference type="PROSITE" id="PS51084">
    <property type="entry name" value="HIT_2"/>
    <property type="match status" value="1"/>
</dbReference>
<protein>
    <recommendedName>
        <fullName evidence="2">HIT domain-containing protein</fullName>
    </recommendedName>
</protein>
<dbReference type="OrthoDB" id="26806at2157"/>
<dbReference type="PROSITE" id="PS00892">
    <property type="entry name" value="HIT_1"/>
    <property type="match status" value="1"/>
</dbReference>
<dbReference type="Pfam" id="PF01230">
    <property type="entry name" value="HIT"/>
    <property type="match status" value="1"/>
</dbReference>
<dbReference type="InterPro" id="IPR011146">
    <property type="entry name" value="HIT-like"/>
</dbReference>
<dbReference type="GeneID" id="97609588"/>
<evidence type="ECO:0000259" key="2">
    <source>
        <dbReference type="PROSITE" id="PS51084"/>
    </source>
</evidence>
<reference evidence="3 4" key="1">
    <citation type="submission" date="2018-05" db="EMBL/GenBank/DDBJ databases">
        <title>Draft genome of Methanospirillum stamsii Pt1.</title>
        <authorList>
            <person name="Dueholm M.S."/>
            <person name="Nielsen P.H."/>
            <person name="Bakmann L.F."/>
            <person name="Otzen D.E."/>
        </authorList>
    </citation>
    <scope>NUCLEOTIDE SEQUENCE [LARGE SCALE GENOMIC DNA]</scope>
    <source>
        <strain evidence="3 4">Pt1</strain>
    </source>
</reference>
<dbReference type="InterPro" id="IPR019808">
    <property type="entry name" value="Histidine_triad_CS"/>
</dbReference>
<accession>A0A2V2N5Y0</accession>
<dbReference type="EMBL" id="QGMZ01000010">
    <property type="protein sequence ID" value="PWR75482.1"/>
    <property type="molecule type" value="Genomic_DNA"/>
</dbReference>
<dbReference type="PANTHER" id="PTHR42997:SF1">
    <property type="entry name" value="AP-4-A PHOSPHORYLASE"/>
    <property type="match status" value="1"/>
</dbReference>
<dbReference type="PANTHER" id="PTHR42997">
    <property type="entry name" value="HIT FAMILY HYDROLASE"/>
    <property type="match status" value="1"/>
</dbReference>
<feature type="short sequence motif" description="Histidine triad motif" evidence="1">
    <location>
        <begin position="94"/>
        <end position="98"/>
    </location>
</feature>
<sequence length="136" mass="15678">MKKPCIFCSPKPDVVVFSNTHAYSRFDDYPVTPGHMLIIPFRHIRSYFEISENEQSALWDLVRLGKQHLDNTYHPEGFNIAINDGMVAGQTVMHLHIHLIPRYPGDLKDPKAWVHQVLNVSETMLEIKDKPPGEKM</sequence>
<dbReference type="Proteomes" id="UP000245934">
    <property type="component" value="Unassembled WGS sequence"/>
</dbReference>
<dbReference type="SUPFAM" id="SSF54197">
    <property type="entry name" value="HIT-like"/>
    <property type="match status" value="1"/>
</dbReference>
<dbReference type="InterPro" id="IPR036265">
    <property type="entry name" value="HIT-like_sf"/>
</dbReference>
<evidence type="ECO:0000256" key="1">
    <source>
        <dbReference type="PROSITE-ProRule" id="PRU00464"/>
    </source>
</evidence>
<evidence type="ECO:0000313" key="3">
    <source>
        <dbReference type="EMBL" id="PWR75482.1"/>
    </source>
</evidence>
<comment type="caution">
    <text evidence="3">The sequence shown here is derived from an EMBL/GenBank/DDBJ whole genome shotgun (WGS) entry which is preliminary data.</text>
</comment>
<proteinExistence type="predicted"/>
<feature type="domain" description="HIT" evidence="2">
    <location>
        <begin position="3"/>
        <end position="109"/>
    </location>
</feature>
<dbReference type="Gene3D" id="3.30.428.10">
    <property type="entry name" value="HIT-like"/>
    <property type="match status" value="1"/>
</dbReference>
<dbReference type="GO" id="GO:0003824">
    <property type="term" value="F:catalytic activity"/>
    <property type="evidence" value="ECO:0007669"/>
    <property type="project" value="InterPro"/>
</dbReference>
<keyword evidence="4" id="KW-1185">Reference proteome</keyword>
<dbReference type="InterPro" id="IPR052908">
    <property type="entry name" value="AP-4-A_phosphorylase"/>
</dbReference>
<organism evidence="3 4">
    <name type="scientific">Methanospirillum stamsii</name>
    <dbReference type="NCBI Taxonomy" id="1277351"/>
    <lineage>
        <taxon>Archaea</taxon>
        <taxon>Methanobacteriati</taxon>
        <taxon>Methanobacteriota</taxon>
        <taxon>Stenosarchaea group</taxon>
        <taxon>Methanomicrobia</taxon>
        <taxon>Methanomicrobiales</taxon>
        <taxon>Methanospirillaceae</taxon>
        <taxon>Methanospirillum</taxon>
    </lineage>
</organism>